<keyword evidence="6" id="KW-1185">Reference proteome</keyword>
<name>A0A6C2YKT3_9BACT</name>
<dbReference type="KEGG" id="tim:GMBLW1_24380"/>
<dbReference type="RefSeq" id="WP_162656717.1">
    <property type="nucleotide sequence ID" value="NZ_LR593887.1"/>
</dbReference>
<accession>A0A6C2YKT3</accession>
<dbReference type="InParanoid" id="A0A6C2YKT3"/>
<evidence type="ECO:0000256" key="3">
    <source>
        <dbReference type="ARBA" id="ARBA00022679"/>
    </source>
</evidence>
<evidence type="ECO:0000256" key="1">
    <source>
        <dbReference type="ARBA" id="ARBA00006739"/>
    </source>
</evidence>
<dbReference type="Pfam" id="PF00535">
    <property type="entry name" value="Glycos_transf_2"/>
    <property type="match status" value="1"/>
</dbReference>
<organism evidence="5">
    <name type="scientific">Tuwongella immobilis</name>
    <dbReference type="NCBI Taxonomy" id="692036"/>
    <lineage>
        <taxon>Bacteria</taxon>
        <taxon>Pseudomonadati</taxon>
        <taxon>Planctomycetota</taxon>
        <taxon>Planctomycetia</taxon>
        <taxon>Gemmatales</taxon>
        <taxon>Gemmataceae</taxon>
        <taxon>Tuwongella</taxon>
    </lineage>
</organism>
<proteinExistence type="inferred from homology"/>
<keyword evidence="2" id="KW-0328">Glycosyltransferase</keyword>
<dbReference type="Gene3D" id="3.90.550.10">
    <property type="entry name" value="Spore Coat Polysaccharide Biosynthesis Protein SpsA, Chain A"/>
    <property type="match status" value="1"/>
</dbReference>
<gene>
    <name evidence="5" type="ORF">GMBLW1_24380</name>
</gene>
<dbReference type="CDD" id="cd04186">
    <property type="entry name" value="GT_2_like_c"/>
    <property type="match status" value="1"/>
</dbReference>
<evidence type="ECO:0000259" key="4">
    <source>
        <dbReference type="Pfam" id="PF00535"/>
    </source>
</evidence>
<dbReference type="InterPro" id="IPR001173">
    <property type="entry name" value="Glyco_trans_2-like"/>
</dbReference>
<dbReference type="GO" id="GO:0016757">
    <property type="term" value="F:glycosyltransferase activity"/>
    <property type="evidence" value="ECO:0007669"/>
    <property type="project" value="UniProtKB-KW"/>
</dbReference>
<sequence>MIANHSPAFAVVIPSHRRVDLLERCLQSLARHAPADCEILVVDDGSPQAIVSQLVTQFPGVRILRNDRPLGFCRAANRGIQATSAPIVHLLNDDTKVQPEWHLAPLEAFSDLRVGSVASLLYYPTPNGDRIDSAGDAYHRGGYAIKSGHGEPLTEAWLQSRAVFGACGAAAWYRRTALEQTGLFPESFSAYFEDVDLAYRLHWAGFTVRYCPESRVLHWGGSSYGQVRMRPKLLRQQSENEEAVFWRNLPPHHKLRSLAWHFAVLAGKSLRRWREGTFAPFAMGRLRALLRLPAHLSHRQSLIHLPGAQESTSWPLLP</sequence>
<dbReference type="InterPro" id="IPR029044">
    <property type="entry name" value="Nucleotide-diphossugar_trans"/>
</dbReference>
<dbReference type="AlphaFoldDB" id="A0A6C2YKT3"/>
<comment type="similarity">
    <text evidence="1">Belongs to the glycosyltransferase 2 family.</text>
</comment>
<feature type="domain" description="Glycosyltransferase 2-like" evidence="4">
    <location>
        <begin position="11"/>
        <end position="180"/>
    </location>
</feature>
<evidence type="ECO:0000256" key="2">
    <source>
        <dbReference type="ARBA" id="ARBA00022676"/>
    </source>
</evidence>
<protein>
    <recommendedName>
        <fullName evidence="4">Glycosyltransferase 2-like domain-containing protein</fullName>
    </recommendedName>
</protein>
<reference evidence="5" key="1">
    <citation type="submission" date="2019-04" db="EMBL/GenBank/DDBJ databases">
        <authorList>
            <consortium name="Science for Life Laboratories"/>
        </authorList>
    </citation>
    <scope>NUCLEOTIDE SEQUENCE</scope>
    <source>
        <strain evidence="5">MBLW1</strain>
    </source>
</reference>
<dbReference type="Proteomes" id="UP000464378">
    <property type="component" value="Chromosome"/>
</dbReference>
<dbReference type="SUPFAM" id="SSF53448">
    <property type="entry name" value="Nucleotide-diphospho-sugar transferases"/>
    <property type="match status" value="1"/>
</dbReference>
<dbReference type="EMBL" id="LR586016">
    <property type="protein sequence ID" value="VIP01522.1"/>
    <property type="molecule type" value="Genomic_DNA"/>
</dbReference>
<dbReference type="PANTHER" id="PTHR43179:SF12">
    <property type="entry name" value="GALACTOFURANOSYLTRANSFERASE GLFT2"/>
    <property type="match status" value="1"/>
</dbReference>
<evidence type="ECO:0000313" key="5">
    <source>
        <dbReference type="EMBL" id="VIP01522.1"/>
    </source>
</evidence>
<keyword evidence="3 5" id="KW-0808">Transferase</keyword>
<dbReference type="PANTHER" id="PTHR43179">
    <property type="entry name" value="RHAMNOSYLTRANSFERASE WBBL"/>
    <property type="match status" value="1"/>
</dbReference>
<dbReference type="EMBL" id="LR593887">
    <property type="protein sequence ID" value="VTR98658.1"/>
    <property type="molecule type" value="Genomic_DNA"/>
</dbReference>
<evidence type="ECO:0000313" key="6">
    <source>
        <dbReference type="Proteomes" id="UP000464378"/>
    </source>
</evidence>